<dbReference type="RefSeq" id="WP_226541154.1">
    <property type="nucleotide sequence ID" value="NZ_CP129013.1"/>
</dbReference>
<name>A0ABY9JPP0_9BACI</name>
<protein>
    <submittedName>
        <fullName evidence="2">ABC transporter permease subunit</fullName>
    </submittedName>
</protein>
<evidence type="ECO:0000313" key="3">
    <source>
        <dbReference type="Proteomes" id="UP001197974"/>
    </source>
</evidence>
<feature type="transmembrane region" description="Helical" evidence="1">
    <location>
        <begin position="76"/>
        <end position="96"/>
    </location>
</feature>
<accession>A0ABY9JPP0</accession>
<feature type="transmembrane region" description="Helical" evidence="1">
    <location>
        <begin position="236"/>
        <end position="257"/>
    </location>
</feature>
<feature type="transmembrane region" description="Helical" evidence="1">
    <location>
        <begin position="117"/>
        <end position="137"/>
    </location>
</feature>
<dbReference type="PANTHER" id="PTHR43471:SF12">
    <property type="entry name" value="HYPOTHETICAL MEMBRANE PROTEIN, CONSERVED"/>
    <property type="match status" value="1"/>
</dbReference>
<gene>
    <name evidence="2" type="ORF">LC087_10700</name>
</gene>
<organism evidence="2 3">
    <name type="scientific">Bacillus carboniphilus</name>
    <dbReference type="NCBI Taxonomy" id="86663"/>
    <lineage>
        <taxon>Bacteria</taxon>
        <taxon>Bacillati</taxon>
        <taxon>Bacillota</taxon>
        <taxon>Bacilli</taxon>
        <taxon>Bacillales</taxon>
        <taxon>Bacillaceae</taxon>
        <taxon>Bacillus</taxon>
    </lineage>
</organism>
<keyword evidence="1" id="KW-0472">Membrane</keyword>
<evidence type="ECO:0000313" key="2">
    <source>
        <dbReference type="EMBL" id="WLR41379.1"/>
    </source>
</evidence>
<keyword evidence="1" id="KW-0812">Transmembrane</keyword>
<keyword evidence="3" id="KW-1185">Reference proteome</keyword>
<dbReference type="Pfam" id="PF12679">
    <property type="entry name" value="ABC2_membrane_2"/>
    <property type="match status" value="1"/>
</dbReference>
<feature type="transmembrane region" description="Helical" evidence="1">
    <location>
        <begin position="188"/>
        <end position="207"/>
    </location>
</feature>
<feature type="transmembrane region" description="Helical" evidence="1">
    <location>
        <begin position="157"/>
        <end position="181"/>
    </location>
</feature>
<dbReference type="Proteomes" id="UP001197974">
    <property type="component" value="Chromosome"/>
</dbReference>
<dbReference type="EMBL" id="CP129013">
    <property type="protein sequence ID" value="WLR41379.1"/>
    <property type="molecule type" value="Genomic_DNA"/>
</dbReference>
<keyword evidence="1" id="KW-1133">Transmembrane helix</keyword>
<sequence>MNIFLHEWRMIRKFTISWSIAFVLLISLFLSFFPAIAKEVEEFTKLLEGFPEEVRLALGIQIESIGTILGYYSYTFVYILLCGAIQAMILGVSMGSNESRQKTAEFLFAKPVKRKQVLLAKVLAGLTSIVITNLIFYTSALFVATVVSENDLPVKTFLMISLSLLFMQVIFLSIGFFLSTILTKIKSVIAVSLGTVFAFFIISMISATGEEIWKRFLSPFSYFDSTHIIEHTSYEWPFIITGLIVVILSFISSFILFKKKDIRI</sequence>
<dbReference type="PANTHER" id="PTHR43471">
    <property type="entry name" value="ABC TRANSPORTER PERMEASE"/>
    <property type="match status" value="1"/>
</dbReference>
<reference evidence="2 3" key="1">
    <citation type="submission" date="2023-06" db="EMBL/GenBank/DDBJ databases">
        <title>Five Gram-positive bacteria isolated from mangrove sediments in Shenzhen, Guangdong, China.</title>
        <authorList>
            <person name="Yu S."/>
            <person name="Zheng W."/>
            <person name="Huang Y."/>
        </authorList>
    </citation>
    <scope>NUCLEOTIDE SEQUENCE [LARGE SCALE GENOMIC DNA]</scope>
    <source>
        <strain evidence="2 3">SaN35-3</strain>
    </source>
</reference>
<evidence type="ECO:0000256" key="1">
    <source>
        <dbReference type="SAM" id="Phobius"/>
    </source>
</evidence>
<proteinExistence type="predicted"/>